<gene>
    <name evidence="3" type="ORF">FHR23_000519</name>
</gene>
<accession>A0A840YVL9</accession>
<dbReference type="EMBL" id="JACIJI010000001">
    <property type="protein sequence ID" value="MBB5717612.1"/>
    <property type="molecule type" value="Genomic_DNA"/>
</dbReference>
<evidence type="ECO:0000313" key="3">
    <source>
        <dbReference type="EMBL" id="MBB5717612.1"/>
    </source>
</evidence>
<feature type="transmembrane region" description="Helical" evidence="2">
    <location>
        <begin position="26"/>
        <end position="47"/>
    </location>
</feature>
<dbReference type="AlphaFoldDB" id="A0A840YVL9"/>
<organism evidence="3 4">
    <name type="scientific">Stakelama sediminis</name>
    <dbReference type="NCBI Taxonomy" id="463200"/>
    <lineage>
        <taxon>Bacteria</taxon>
        <taxon>Pseudomonadati</taxon>
        <taxon>Pseudomonadota</taxon>
        <taxon>Alphaproteobacteria</taxon>
        <taxon>Sphingomonadales</taxon>
        <taxon>Sphingomonadaceae</taxon>
        <taxon>Stakelama</taxon>
    </lineage>
</organism>
<dbReference type="Proteomes" id="UP000554342">
    <property type="component" value="Unassembled WGS sequence"/>
</dbReference>
<name>A0A840YVL9_9SPHN</name>
<protein>
    <recommendedName>
        <fullName evidence="5">Dicarboxylate transport</fullName>
    </recommendedName>
</protein>
<evidence type="ECO:0000256" key="2">
    <source>
        <dbReference type="SAM" id="Phobius"/>
    </source>
</evidence>
<reference evidence="3 4" key="1">
    <citation type="submission" date="2020-08" db="EMBL/GenBank/DDBJ databases">
        <title>Genomic Encyclopedia of Type Strains, Phase IV (KMG-IV): sequencing the most valuable type-strain genomes for metagenomic binning, comparative biology and taxonomic classification.</title>
        <authorList>
            <person name="Goeker M."/>
        </authorList>
    </citation>
    <scope>NUCLEOTIDE SEQUENCE [LARGE SCALE GENOMIC DNA]</scope>
    <source>
        <strain evidence="3 4">DSM 27203</strain>
    </source>
</reference>
<sequence length="1064" mass="111089">MTAEIEQDDDSAGAPRRVRRLIPASVIGRVLAVFALILLIIVLFIWIQRKPIANGYIQRALAKRGVTARYHIADLGISTQRLTNVVIGNPNHPDLVADWVEVGTHVSLNGVSVQAIRAGHVRIRGKLVNGKLSLGEIDRLMPPSTGKPFALPTIDADIQDARMHLETPYGTVGLKLTGSGELDDGFSGVLAAVTSKLTVAGCSFDRASAKLRIAVSDTQPLIKGPLGAQQIRCGNVALDHPALQVNALLNGALDRWKGQAGLNVRTMESAAGRAQSLSGAVHFNGGPERTTGTVDLNGQSFATKSASGGVFALDGNYTAGSAGNSFDGTVAAHNAQLAPAMMASFIRVLHGTQGTPVGPLAAKLGSAALRAARDADLNAQLAVDMNSRIVAVSRLNLTAASGAQVAISGNQGARYRWSDGALTLNGLVSTSGGGLPETAIRLAQEAPDGAVTGTAIMRPYQAGSARLALTPVRFSAGGGDSTRISTQVTLSGPLGNGAVDRISMPVDARWNGAGRLDINRGCAPLTFRKLAVSGLVLDPAKLLVCPQSGALLTVQKGRMRGGAQIAAPQLSGHIGSTPLTLAAKGSEFRFADNGFHLADVAARLGSADSMTRLDIGSLDGKIQGGSVGGSFADSAGQIGNVPLLMSKAAGDWKLINGALTLDGGLQIADAQTDSPRFKPLVSDDFHLKLVSSDITAGGTLKTPQRGALVTKVAITHDLATGTGHADLDVPGISFKTDGLQPDDVTPLTYGVIANVDGTVSGQGHIAWNAKGVTSNGDFKTTGTNLAAAFGTVTGLSTTVHFTDLLGMVSSPDEVATVAEVNPGIAVENGVVHYSLPGDQRVKVAGAQWPFAGGQLVLEPTLLDFHAHQERHMTFRVSALDAAQFLQQFDFDNLNATGTFDGILPMVFDDNGGRIVDGHLESQGGGTLAYVGSVSQKDLGTWGNMAFQALKSLKYRNLNITMNGPLSGEMVTRVRFGGVKQGKGTKSNFLLKRLTKLPIVFNVTIRAPFRQLIDSVRSYYDPTTMMQQNLPALIEAEKAKDEKNAAESKTAPDASVQPPESRNMP</sequence>
<proteinExistence type="predicted"/>
<keyword evidence="4" id="KW-1185">Reference proteome</keyword>
<comment type="caution">
    <text evidence="3">The sequence shown here is derived from an EMBL/GenBank/DDBJ whole genome shotgun (WGS) entry which is preliminary data.</text>
</comment>
<dbReference type="RefSeq" id="WP_184001356.1">
    <property type="nucleotide sequence ID" value="NZ_BAABIF010000004.1"/>
</dbReference>
<keyword evidence="2" id="KW-0472">Membrane</keyword>
<dbReference type="Pfam" id="PF11739">
    <property type="entry name" value="YdbH-like"/>
    <property type="match status" value="1"/>
</dbReference>
<keyword evidence="2" id="KW-0812">Transmembrane</keyword>
<keyword evidence="2" id="KW-1133">Transmembrane helix</keyword>
<feature type="region of interest" description="Disordered" evidence="1">
    <location>
        <begin position="1037"/>
        <end position="1064"/>
    </location>
</feature>
<dbReference type="InterPro" id="IPR021730">
    <property type="entry name" value="YdbH"/>
</dbReference>
<evidence type="ECO:0000313" key="4">
    <source>
        <dbReference type="Proteomes" id="UP000554342"/>
    </source>
</evidence>
<evidence type="ECO:0008006" key="5">
    <source>
        <dbReference type="Google" id="ProtNLM"/>
    </source>
</evidence>
<evidence type="ECO:0000256" key="1">
    <source>
        <dbReference type="SAM" id="MobiDB-lite"/>
    </source>
</evidence>